<dbReference type="AlphaFoldDB" id="A0A2S0N5V1"/>
<geneLocation type="plasmid" evidence="1 2">
    <name>unnamed1</name>
</geneLocation>
<proteinExistence type="predicted"/>
<evidence type="ECO:0000313" key="2">
    <source>
        <dbReference type="Proteomes" id="UP000239326"/>
    </source>
</evidence>
<dbReference type="Proteomes" id="UP000239326">
    <property type="component" value="Plasmid unnamed1"/>
</dbReference>
<evidence type="ECO:0000313" key="1">
    <source>
        <dbReference type="EMBL" id="AVO43486.1"/>
    </source>
</evidence>
<organism evidence="1 2">
    <name type="scientific">Simplicispira suum</name>
    <dbReference type="NCBI Taxonomy" id="2109915"/>
    <lineage>
        <taxon>Bacteria</taxon>
        <taxon>Pseudomonadati</taxon>
        <taxon>Pseudomonadota</taxon>
        <taxon>Betaproteobacteria</taxon>
        <taxon>Burkholderiales</taxon>
        <taxon>Comamonadaceae</taxon>
        <taxon>Simplicispira</taxon>
    </lineage>
</organism>
<dbReference type="OrthoDB" id="8901899at2"/>
<keyword evidence="2" id="KW-1185">Reference proteome</keyword>
<accession>A0A2S0N5V1</accession>
<gene>
    <name evidence="1" type="ORF">C6571_18865</name>
</gene>
<dbReference type="KEGG" id="simp:C6571_18865"/>
<sequence>MTNQPVQPGHIRLVKLKVEGRLQVGDQVETSRLGVCTVLSIQSADSIIVTTSSKQCFNLSGLGFRARVVQATTA</sequence>
<dbReference type="EMBL" id="CP027670">
    <property type="protein sequence ID" value="AVO43486.1"/>
    <property type="molecule type" value="Genomic_DNA"/>
</dbReference>
<reference evidence="1 2" key="1">
    <citation type="submission" date="2018-03" db="EMBL/GenBank/DDBJ databases">
        <title>Genome sequencing of Simplicispira sp.</title>
        <authorList>
            <person name="Kim S.-J."/>
            <person name="Heo J."/>
            <person name="Kwon S.-W."/>
        </authorList>
    </citation>
    <scope>NUCLEOTIDE SEQUENCE [LARGE SCALE GENOMIC DNA]</scope>
    <source>
        <strain evidence="1 2">SC1-8</strain>
        <plasmid evidence="1 2">unnamed1</plasmid>
    </source>
</reference>
<keyword evidence="1" id="KW-0614">Plasmid</keyword>
<dbReference type="RefSeq" id="WP_106448434.1">
    <property type="nucleotide sequence ID" value="NZ_CP027670.1"/>
</dbReference>
<protein>
    <submittedName>
        <fullName evidence="1">Uncharacterized protein</fullName>
    </submittedName>
</protein>
<name>A0A2S0N5V1_9BURK</name>